<evidence type="ECO:0000313" key="3">
    <source>
        <dbReference type="Proteomes" id="UP001596267"/>
    </source>
</evidence>
<dbReference type="Proteomes" id="UP001596267">
    <property type="component" value="Unassembled WGS sequence"/>
</dbReference>
<evidence type="ECO:0000259" key="1">
    <source>
        <dbReference type="Pfam" id="PF00561"/>
    </source>
</evidence>
<dbReference type="Pfam" id="PF00561">
    <property type="entry name" value="Abhydrolase_1"/>
    <property type="match status" value="1"/>
</dbReference>
<dbReference type="PANTHER" id="PTHR43798">
    <property type="entry name" value="MONOACYLGLYCEROL LIPASE"/>
    <property type="match status" value="1"/>
</dbReference>
<dbReference type="PRINTS" id="PR00111">
    <property type="entry name" value="ABHYDROLASE"/>
</dbReference>
<sequence>MDTLAMTHYSLHYSANFPTPNAPTVLFIHDMMVNAAEWIPMTGYLGNQLNFVVYDLYDHERTGGNHRPSFKKFISDICLLINHLKLNNIHIVGDGLGGNIGFEFARRYPQRVASLTMMATNFFFKNDVVSRELTLLAQLIDCDRSLFFQKLLEVNFQTLTEDKILLFENSSAHVSSRFIKECLSMLLNFYDPERFCFEIELSKLNVPTLVLHGTNDLFFPGYLSAIFSACLPNSHFLTVPGAAHNLPLDQPEITATFVSHFILTNRKSPFVSSLHNKLVNEFREVLRKSLDLSKNDRHILRITMMGEIQILWNDELIEGKWNQRRAKELLLFIILKGGMTTRDELIQTFLPSLTHESSRNHLRVQINHLNQLFHDSPNPDVHNLLLINEQMIALNAQCESDIGDYQKSLDQLAQDTRPINDQLLTLILLLKQYDPDSFTSFHGEWINTLTNQIESKLSDVMVHLLSKLNVEKMYSEMRGLLHYGKSVEPYDGYCEEQLMKIQHHLRLE</sequence>
<comment type="caution">
    <text evidence="2">The sequence shown here is derived from an EMBL/GenBank/DDBJ whole genome shotgun (WGS) entry which is preliminary data.</text>
</comment>
<dbReference type="InterPro" id="IPR050266">
    <property type="entry name" value="AB_hydrolase_sf"/>
</dbReference>
<gene>
    <name evidence="2" type="ORF">ACFP7A_08230</name>
</gene>
<feature type="domain" description="AB hydrolase-1" evidence="1">
    <location>
        <begin position="23"/>
        <end position="250"/>
    </location>
</feature>
<name>A0ABW1WDX9_9BACL</name>
<dbReference type="RefSeq" id="WP_253077024.1">
    <property type="nucleotide sequence ID" value="NZ_JAMXWN010000014.1"/>
</dbReference>
<evidence type="ECO:0000313" key="2">
    <source>
        <dbReference type="EMBL" id="MFC6386586.1"/>
    </source>
</evidence>
<keyword evidence="2" id="KW-0378">Hydrolase</keyword>
<dbReference type="SUPFAM" id="SSF53474">
    <property type="entry name" value="alpha/beta-Hydrolases"/>
    <property type="match status" value="1"/>
</dbReference>
<dbReference type="InterPro" id="IPR000073">
    <property type="entry name" value="AB_hydrolase_1"/>
</dbReference>
<keyword evidence="3" id="KW-1185">Reference proteome</keyword>
<protein>
    <submittedName>
        <fullName evidence="2">Alpha/beta fold hydrolase</fullName>
    </submittedName>
</protein>
<proteinExistence type="predicted"/>
<dbReference type="EMBL" id="JBHSTQ010000007">
    <property type="protein sequence ID" value="MFC6386586.1"/>
    <property type="molecule type" value="Genomic_DNA"/>
</dbReference>
<dbReference type="GO" id="GO:0016787">
    <property type="term" value="F:hydrolase activity"/>
    <property type="evidence" value="ECO:0007669"/>
    <property type="project" value="UniProtKB-KW"/>
</dbReference>
<organism evidence="2 3">
    <name type="scientific">Sporolactobacillus kofuensis</name>
    <dbReference type="NCBI Taxonomy" id="269672"/>
    <lineage>
        <taxon>Bacteria</taxon>
        <taxon>Bacillati</taxon>
        <taxon>Bacillota</taxon>
        <taxon>Bacilli</taxon>
        <taxon>Bacillales</taxon>
        <taxon>Sporolactobacillaceae</taxon>
        <taxon>Sporolactobacillus</taxon>
    </lineage>
</organism>
<reference evidence="3" key="1">
    <citation type="journal article" date="2019" name="Int. J. Syst. Evol. Microbiol.">
        <title>The Global Catalogue of Microorganisms (GCM) 10K type strain sequencing project: providing services to taxonomists for standard genome sequencing and annotation.</title>
        <authorList>
            <consortium name="The Broad Institute Genomics Platform"/>
            <consortium name="The Broad Institute Genome Sequencing Center for Infectious Disease"/>
            <person name="Wu L."/>
            <person name="Ma J."/>
        </authorList>
    </citation>
    <scope>NUCLEOTIDE SEQUENCE [LARGE SCALE GENOMIC DNA]</scope>
    <source>
        <strain evidence="3">CCUG 42001</strain>
    </source>
</reference>
<dbReference type="InterPro" id="IPR029058">
    <property type="entry name" value="AB_hydrolase_fold"/>
</dbReference>
<dbReference type="Gene3D" id="3.40.50.1820">
    <property type="entry name" value="alpha/beta hydrolase"/>
    <property type="match status" value="1"/>
</dbReference>
<accession>A0ABW1WDX9</accession>